<feature type="signal peptide" evidence="3">
    <location>
        <begin position="1"/>
        <end position="22"/>
    </location>
</feature>
<dbReference type="InterPro" id="IPR000772">
    <property type="entry name" value="Ricin_B_lectin"/>
</dbReference>
<dbReference type="PANTHER" id="PTHR11675">
    <property type="entry name" value="N-ACETYLGALACTOSAMINYLTRANSFERASE"/>
    <property type="match status" value="1"/>
</dbReference>
<dbReference type="AlphaFoldDB" id="A0AAD5Q5R1"/>
<gene>
    <name evidence="5" type="ORF">P43SY_008730</name>
</gene>
<feature type="domain" description="Ricin B lectin" evidence="4">
    <location>
        <begin position="21"/>
        <end position="142"/>
    </location>
</feature>
<dbReference type="SUPFAM" id="SSF50370">
    <property type="entry name" value="Ricin B-like lectins"/>
    <property type="match status" value="3"/>
</dbReference>
<feature type="domain" description="Ricin B lectin" evidence="4">
    <location>
        <begin position="148"/>
        <end position="261"/>
    </location>
</feature>
<evidence type="ECO:0000313" key="6">
    <source>
        <dbReference type="Proteomes" id="UP001209570"/>
    </source>
</evidence>
<sequence>MAPRAVVVWFAGLALAARTASAADIIQHGARVTGENCLRIDPETQALSNYWCNGGTDQLFERNGQKLQVGDKCLEYFRDGSVKAVACRGAWEQLWRFTQSGTLMPIGYDLGGKCLEAGKERIDPATIQPCKAGNPAQIFQSSILLPMDGEVLRAGDRCLDFPGDKSAVSHPCHNSDNQLWHYTFDGELRTKGTLCLEHDGAGGPSVSVVACTGDKKQKWQVDEAASRVKPIEKSDKCLELGNPSKLAPCSSTSKAQAFDVGIILAARSRRLRRIHVQTPFVFKGENCVTGKRDSKSVFVDSCQPVSEQWWEYTGNKLFRLSGNVCWDVSLSDSRISVAECTGQANQQWNWDVKTGVITSVHPPAGAGKCVTFNTNNVGAYTDIWLSLQACTPGKPSDNQVFRPRELTKVPLPSVADAQHAFCGAGERRKDVAFLRDTLSFAKGDFKYFVPHNVDDPREAFHFYNSVVLESLSMVLNKPLQSRDFSEADVVSELLSFDNGKKALLELGEVMCQVHDRVGELRPKLREWFNLNSAPPAANNKLIGSVSFLRVATLNTLTSTLPADAVTIAAVSESLGKSINNFVDELLNDQDFDQLRKYANSDDLKAFLETTVAPLCAKQSKLLICAATHWRALATAHKQLEDEITKTTAAGSVVAQELFTADILSKADGVVSAFRDGLVKCQCQAGWALRVESWNNFARMLFFNTLKPVSGYPLTDLLLPTSSVKMLSIFAIWAFFTPEEIMSDSWRPYFAGLSDELSAVRRADIERLVYSRRVGTKSLEAYFDGRTSDMATLATQVFPRICARFAAILSPFQVCGLIKFHTLVTLRIDLQRTLRLEFGYISADVERLAAQFAQTFGAGLASRDELWTMAGARLLFGTTELQVLPDKALVTSARPDAFEVAYAVFAFYDPKLLEPLLSWFHFLIDQVSVAHFRGINKLINDRDFDGMVAYLDRRGNATVSDLGVLGWEVLPRVCNNPSNPAFSFCQLQDFFVGLQQVVAFEKSRFDSVVSLTELAEVDVRKQLDVVDGENKQFELIMAIQESANQIGAKIQEESDKIQDIVKKESAAVQSRIDSESKALWDKMDDEARRLQGTIEESTRVLEDTIGAAADALRDQMAQDTKLLWSKMDEESRRLQRNIDDNTRRLSTQIGEEAARTRSEIKRSTELLYNKIGEEGRSIRQRIDQSTAKLYNKIGEEGQKTRQVVHQSTERLNKKIGEEGQKTRARIDTAQRELTKVINTNTARLEGKIDQSTKTIVGTFKTGFTALADY</sequence>
<dbReference type="Proteomes" id="UP001209570">
    <property type="component" value="Unassembled WGS sequence"/>
</dbReference>
<keyword evidence="6" id="KW-1185">Reference proteome</keyword>
<evidence type="ECO:0000313" key="5">
    <source>
        <dbReference type="EMBL" id="KAJ0391906.1"/>
    </source>
</evidence>
<comment type="caution">
    <text evidence="5">The sequence shown here is derived from an EMBL/GenBank/DDBJ whole genome shotgun (WGS) entry which is preliminary data.</text>
</comment>
<feature type="domain" description="Ricin B lectin" evidence="4">
    <location>
        <begin position="277"/>
        <end position="404"/>
    </location>
</feature>
<evidence type="ECO:0000259" key="4">
    <source>
        <dbReference type="SMART" id="SM00458"/>
    </source>
</evidence>
<dbReference type="GO" id="GO:0030246">
    <property type="term" value="F:carbohydrate binding"/>
    <property type="evidence" value="ECO:0007669"/>
    <property type="project" value="UniProtKB-KW"/>
</dbReference>
<proteinExistence type="predicted"/>
<feature type="chain" id="PRO_5042074094" description="Ricin B lectin domain-containing protein" evidence="3">
    <location>
        <begin position="23"/>
        <end position="1268"/>
    </location>
</feature>
<dbReference type="Gene3D" id="1.20.120.20">
    <property type="entry name" value="Apolipoprotein"/>
    <property type="match status" value="2"/>
</dbReference>
<dbReference type="GO" id="GO:0004653">
    <property type="term" value="F:polypeptide N-acetylgalactosaminyltransferase activity"/>
    <property type="evidence" value="ECO:0007669"/>
    <property type="project" value="TreeGrafter"/>
</dbReference>
<keyword evidence="3" id="KW-0732">Signal</keyword>
<dbReference type="SMART" id="SM00458">
    <property type="entry name" value="RICIN"/>
    <property type="match status" value="3"/>
</dbReference>
<dbReference type="Pfam" id="PF00652">
    <property type="entry name" value="Ricin_B_lectin"/>
    <property type="match status" value="3"/>
</dbReference>
<dbReference type="SUPFAM" id="SSF58113">
    <property type="entry name" value="Apolipoprotein A-I"/>
    <property type="match status" value="1"/>
</dbReference>
<dbReference type="PROSITE" id="PS50231">
    <property type="entry name" value="RICIN_B_LECTIN"/>
    <property type="match status" value="3"/>
</dbReference>
<name>A0AAD5Q5R1_PYTIN</name>
<reference evidence="5" key="1">
    <citation type="submission" date="2021-12" db="EMBL/GenBank/DDBJ databases">
        <title>Prjna785345.</title>
        <authorList>
            <person name="Rujirawat T."/>
            <person name="Krajaejun T."/>
        </authorList>
    </citation>
    <scope>NUCLEOTIDE SEQUENCE</scope>
    <source>
        <strain evidence="5">Pi057C3</strain>
    </source>
</reference>
<dbReference type="InterPro" id="IPR035992">
    <property type="entry name" value="Ricin_B-like_lectins"/>
</dbReference>
<dbReference type="EMBL" id="JAKCXM010000793">
    <property type="protein sequence ID" value="KAJ0391906.1"/>
    <property type="molecule type" value="Genomic_DNA"/>
</dbReference>
<keyword evidence="1" id="KW-0430">Lectin</keyword>
<keyword evidence="2" id="KW-1015">Disulfide bond</keyword>
<evidence type="ECO:0000256" key="2">
    <source>
        <dbReference type="ARBA" id="ARBA00023157"/>
    </source>
</evidence>
<dbReference type="GO" id="GO:0006493">
    <property type="term" value="P:protein O-linked glycosylation"/>
    <property type="evidence" value="ECO:0007669"/>
    <property type="project" value="TreeGrafter"/>
</dbReference>
<dbReference type="Gene3D" id="2.80.10.50">
    <property type="match status" value="3"/>
</dbReference>
<organism evidence="5 6">
    <name type="scientific">Pythium insidiosum</name>
    <name type="common">Pythiosis disease agent</name>
    <dbReference type="NCBI Taxonomy" id="114742"/>
    <lineage>
        <taxon>Eukaryota</taxon>
        <taxon>Sar</taxon>
        <taxon>Stramenopiles</taxon>
        <taxon>Oomycota</taxon>
        <taxon>Peronosporomycetes</taxon>
        <taxon>Pythiales</taxon>
        <taxon>Pythiaceae</taxon>
        <taxon>Pythium</taxon>
    </lineage>
</organism>
<evidence type="ECO:0000256" key="3">
    <source>
        <dbReference type="SAM" id="SignalP"/>
    </source>
</evidence>
<accession>A0AAD5Q5R1</accession>
<dbReference type="PANTHER" id="PTHR11675:SF126">
    <property type="entry name" value="RICIN B LECTIN DOMAIN-CONTAINING PROTEIN"/>
    <property type="match status" value="1"/>
</dbReference>
<protein>
    <recommendedName>
        <fullName evidence="4">Ricin B lectin domain-containing protein</fullName>
    </recommendedName>
</protein>
<evidence type="ECO:0000256" key="1">
    <source>
        <dbReference type="ARBA" id="ARBA00022734"/>
    </source>
</evidence>